<reference evidence="8 9" key="1">
    <citation type="journal article" date="2016" name="Nat. Commun.">
        <title>Thousands of microbial genomes shed light on interconnected biogeochemical processes in an aquifer system.</title>
        <authorList>
            <person name="Anantharaman K."/>
            <person name="Brown C.T."/>
            <person name="Hug L.A."/>
            <person name="Sharon I."/>
            <person name="Castelle C.J."/>
            <person name="Probst A.J."/>
            <person name="Thomas B.C."/>
            <person name="Singh A."/>
            <person name="Wilkins M.J."/>
            <person name="Karaoz U."/>
            <person name="Brodie E.L."/>
            <person name="Williams K.H."/>
            <person name="Hubbard S.S."/>
            <person name="Banfield J.F."/>
        </authorList>
    </citation>
    <scope>NUCLEOTIDE SEQUENCE [LARGE SCALE GENOMIC DNA]</scope>
</reference>
<feature type="transmembrane region" description="Helical" evidence="6">
    <location>
        <begin position="79"/>
        <end position="98"/>
    </location>
</feature>
<proteinExistence type="inferred from homology"/>
<dbReference type="AlphaFoldDB" id="A0A1G2PL86"/>
<keyword evidence="5 6" id="KW-0472">Membrane</keyword>
<dbReference type="PANTHER" id="PTHR10057">
    <property type="entry name" value="PERIPHERAL-TYPE BENZODIAZEPINE RECEPTOR"/>
    <property type="match status" value="1"/>
</dbReference>
<dbReference type="FunFam" id="1.20.1260.100:FF:000001">
    <property type="entry name" value="translocator protein 2"/>
    <property type="match status" value="1"/>
</dbReference>
<dbReference type="InterPro" id="IPR004307">
    <property type="entry name" value="TspO_MBR"/>
</dbReference>
<dbReference type="CDD" id="cd15904">
    <property type="entry name" value="TSPO_MBR"/>
    <property type="match status" value="1"/>
</dbReference>
<dbReference type="GO" id="GO:0033013">
    <property type="term" value="P:tetrapyrrole metabolic process"/>
    <property type="evidence" value="ECO:0007669"/>
    <property type="project" value="UniProtKB-ARBA"/>
</dbReference>
<dbReference type="EMBL" id="MHSS01000001">
    <property type="protein sequence ID" value="OHA49080.1"/>
    <property type="molecule type" value="Genomic_DNA"/>
</dbReference>
<accession>A0A1G2PL86</accession>
<dbReference type="STRING" id="1802362.A2806_01970"/>
<keyword evidence="4 6" id="KW-1133">Transmembrane helix</keyword>
<gene>
    <name evidence="8" type="ORF">A2806_01970</name>
</gene>
<organism evidence="8 9">
    <name type="scientific">Candidatus Terrybacteria bacterium RIFCSPHIGHO2_01_FULL_48_17</name>
    <dbReference type="NCBI Taxonomy" id="1802362"/>
    <lineage>
        <taxon>Bacteria</taxon>
        <taxon>Candidatus Terryibacteriota</taxon>
    </lineage>
</organism>
<feature type="transmembrane region" description="Helical" evidence="6">
    <location>
        <begin position="131"/>
        <end position="153"/>
    </location>
</feature>
<dbReference type="Proteomes" id="UP000177629">
    <property type="component" value="Unassembled WGS sequence"/>
</dbReference>
<feature type="transmembrane region" description="Helical" evidence="6">
    <location>
        <begin position="47"/>
        <end position="67"/>
    </location>
</feature>
<dbReference type="Gene3D" id="1.20.1260.100">
    <property type="entry name" value="TspO/MBR protein"/>
    <property type="match status" value="1"/>
</dbReference>
<comment type="similarity">
    <text evidence="2">Belongs to the TspO/BZRP family.</text>
</comment>
<sequence>MEKLLKLLLAIAVSQLAGVVGSAFTVSAIPTWYAMLDKPSFSPPNWLFGPVWVTLYTLMGISFFLIWQKGLGRLEVRRAALFFLIHLIFNAAWTIIFFGFQNLLLAFIEIIILWALIAILIAQFRKIYKWAAVLLIPYLIWVSFAAVLNFSLWKLNASSLGDSGNTGQITNFDECVKAGYPVLESYPAQCKTPDGEGFVQDIGNELEKQDLIRVSSPRPNQIISSPLVVEGEARGIWFFEASFPIRILDDSGNELGVSFAQAQDEWMTEEFVPFRGEIEFSKPLTLQGRIIFEKDNPSGLPEHQDALYMPITF</sequence>
<evidence type="ECO:0000259" key="7">
    <source>
        <dbReference type="Pfam" id="PF10648"/>
    </source>
</evidence>
<comment type="caution">
    <text evidence="8">The sequence shown here is derived from an EMBL/GenBank/DDBJ whole genome shotgun (WGS) entry which is preliminary data.</text>
</comment>
<evidence type="ECO:0000256" key="6">
    <source>
        <dbReference type="SAM" id="Phobius"/>
    </source>
</evidence>
<comment type="subcellular location">
    <subcellularLocation>
        <location evidence="1">Membrane</location>
        <topology evidence="1">Multi-pass membrane protein</topology>
    </subcellularLocation>
</comment>
<feature type="domain" description="Bacterial spore germination immunoglobulin-like" evidence="7">
    <location>
        <begin position="212"/>
        <end position="292"/>
    </location>
</feature>
<evidence type="ECO:0000313" key="9">
    <source>
        <dbReference type="Proteomes" id="UP000177629"/>
    </source>
</evidence>
<dbReference type="InterPro" id="IPR018911">
    <property type="entry name" value="Gmad2_Ig-like_dom"/>
</dbReference>
<name>A0A1G2PL86_9BACT</name>
<dbReference type="PANTHER" id="PTHR10057:SF0">
    <property type="entry name" value="TRANSLOCATOR PROTEIN"/>
    <property type="match status" value="1"/>
</dbReference>
<evidence type="ECO:0000313" key="8">
    <source>
        <dbReference type="EMBL" id="OHA49080.1"/>
    </source>
</evidence>
<evidence type="ECO:0000256" key="1">
    <source>
        <dbReference type="ARBA" id="ARBA00004141"/>
    </source>
</evidence>
<keyword evidence="3 6" id="KW-0812">Transmembrane</keyword>
<protein>
    <recommendedName>
        <fullName evidence="7">Bacterial spore germination immunoglobulin-like domain-containing protein</fullName>
    </recommendedName>
</protein>
<evidence type="ECO:0000256" key="4">
    <source>
        <dbReference type="ARBA" id="ARBA00022989"/>
    </source>
</evidence>
<dbReference type="Pfam" id="PF10648">
    <property type="entry name" value="Gmad2"/>
    <property type="match status" value="1"/>
</dbReference>
<dbReference type="GO" id="GO:0016020">
    <property type="term" value="C:membrane"/>
    <property type="evidence" value="ECO:0007669"/>
    <property type="project" value="UniProtKB-SubCell"/>
</dbReference>
<feature type="transmembrane region" description="Helical" evidence="6">
    <location>
        <begin position="104"/>
        <end position="124"/>
    </location>
</feature>
<evidence type="ECO:0000256" key="5">
    <source>
        <dbReference type="ARBA" id="ARBA00023136"/>
    </source>
</evidence>
<evidence type="ECO:0000256" key="2">
    <source>
        <dbReference type="ARBA" id="ARBA00007524"/>
    </source>
</evidence>
<dbReference type="InterPro" id="IPR038330">
    <property type="entry name" value="TspO/MBR-related_sf"/>
</dbReference>
<evidence type="ECO:0000256" key="3">
    <source>
        <dbReference type="ARBA" id="ARBA00022692"/>
    </source>
</evidence>
<dbReference type="Pfam" id="PF03073">
    <property type="entry name" value="TspO_MBR"/>
    <property type="match status" value="1"/>
</dbReference>